<evidence type="ECO:0000313" key="2">
    <source>
        <dbReference type="WBParaSite" id="JU765_v2.g11331.t1"/>
    </source>
</evidence>
<protein>
    <submittedName>
        <fullName evidence="2">Uncharacterized protein</fullName>
    </submittedName>
</protein>
<name>A0AC34PYX1_9BILA</name>
<dbReference type="WBParaSite" id="JU765_v2.g11331.t1">
    <property type="protein sequence ID" value="JU765_v2.g11331.t1"/>
    <property type="gene ID" value="JU765_v2.g11331"/>
</dbReference>
<proteinExistence type="predicted"/>
<sequence>MPFNFWNALRVAFDTAGTTTLVTAPIPPLALATAAIVAPVAFFAGGLAPQEMVDSYTQTIESIVASTGDEMLENGS</sequence>
<dbReference type="Proteomes" id="UP000887576">
    <property type="component" value="Unplaced"/>
</dbReference>
<evidence type="ECO:0000313" key="1">
    <source>
        <dbReference type="Proteomes" id="UP000887576"/>
    </source>
</evidence>
<reference evidence="2" key="1">
    <citation type="submission" date="2022-11" db="UniProtKB">
        <authorList>
            <consortium name="WormBaseParasite"/>
        </authorList>
    </citation>
    <scope>IDENTIFICATION</scope>
</reference>
<accession>A0AC34PYX1</accession>
<organism evidence="1 2">
    <name type="scientific">Panagrolaimus sp. JU765</name>
    <dbReference type="NCBI Taxonomy" id="591449"/>
    <lineage>
        <taxon>Eukaryota</taxon>
        <taxon>Metazoa</taxon>
        <taxon>Ecdysozoa</taxon>
        <taxon>Nematoda</taxon>
        <taxon>Chromadorea</taxon>
        <taxon>Rhabditida</taxon>
        <taxon>Tylenchina</taxon>
        <taxon>Panagrolaimomorpha</taxon>
        <taxon>Panagrolaimoidea</taxon>
        <taxon>Panagrolaimidae</taxon>
        <taxon>Panagrolaimus</taxon>
    </lineage>
</organism>